<reference evidence="1 2" key="1">
    <citation type="submission" date="2014-03" db="EMBL/GenBank/DDBJ databases">
        <title>Genome sequence of Sphingobium yanoikuyae B1.</title>
        <authorList>
            <person name="Gan H.M."/>
            <person name="Gan H.Y."/>
            <person name="Savka M.A."/>
        </authorList>
    </citation>
    <scope>NUCLEOTIDE SEQUENCE [LARGE SCALE GENOMIC DNA]</scope>
    <source>
        <strain evidence="1 2">B1</strain>
    </source>
</reference>
<evidence type="ECO:0000313" key="2">
    <source>
        <dbReference type="Proteomes" id="UP000028534"/>
    </source>
</evidence>
<organism evidence="1 2">
    <name type="scientific">Sphingobium yanoikuyae</name>
    <name type="common">Sphingomonas yanoikuyae</name>
    <dbReference type="NCBI Taxonomy" id="13690"/>
    <lineage>
        <taxon>Bacteria</taxon>
        <taxon>Pseudomonadati</taxon>
        <taxon>Pseudomonadota</taxon>
        <taxon>Alphaproteobacteria</taxon>
        <taxon>Sphingomonadales</taxon>
        <taxon>Sphingomonadaceae</taxon>
        <taxon>Sphingobium</taxon>
    </lineage>
</organism>
<dbReference type="RefSeq" id="WP_037519585.1">
    <property type="nucleotide sequence ID" value="NZ_JGVR01000014.1"/>
</dbReference>
<dbReference type="PATRIC" id="fig|13690.10.peg.2426"/>
<sequence length="351" mass="40227">MRFILPLAEQLDRAAAELSAARPLSSRMALILIDNAFELMCHQRCLELIEEDSRLASPKLTLKDKLAGRGQNFDAKTSLLKRAGYFADVDVRSVQILHGYRNQLYHVGLRDDPVIGPLARLYLKLVLSYAPQLLRPVRFLRWEESLSRGEIIEHFPELAETRRYACKVDVSAFCMRVAARVDPDPLLLGNALAEHLIGLAGKSETDFGIIAKGRSGKDDPTQTLRRVQLEADTIAEVVRRHRERERQLKATQTPFEPFDPDRLSIARGSSVLIEANQRLLPEWKPRHKKLPFASWRRQAAKLRLGMDDLAVLDCYARLHQEIDDLDEVMAEPIQDMYGWHQYQEDLAMDRR</sequence>
<accession>A0A084EL10</accession>
<gene>
    <name evidence="1" type="ORF">CP98_02363</name>
</gene>
<name>A0A084EL10_SPHYA</name>
<dbReference type="EMBL" id="JGVR01000014">
    <property type="protein sequence ID" value="KEZ18652.1"/>
    <property type="molecule type" value="Genomic_DNA"/>
</dbReference>
<dbReference type="Proteomes" id="UP000028534">
    <property type="component" value="Unassembled WGS sequence"/>
</dbReference>
<proteinExistence type="predicted"/>
<evidence type="ECO:0000313" key="1">
    <source>
        <dbReference type="EMBL" id="KEZ18652.1"/>
    </source>
</evidence>
<dbReference type="AlphaFoldDB" id="A0A084EL10"/>
<comment type="caution">
    <text evidence="1">The sequence shown here is derived from an EMBL/GenBank/DDBJ whole genome shotgun (WGS) entry which is preliminary data.</text>
</comment>
<dbReference type="eggNOG" id="ENOG50319MY">
    <property type="taxonomic scope" value="Bacteria"/>
</dbReference>
<protein>
    <submittedName>
        <fullName evidence="1">Uncharacterized protein</fullName>
    </submittedName>
</protein>